<protein>
    <recommendedName>
        <fullName evidence="4">Large ribosomal subunit protein uL29</fullName>
    </recommendedName>
</protein>
<proteinExistence type="inferred from homology"/>
<dbReference type="SUPFAM" id="SSF46561">
    <property type="entry name" value="Ribosomal protein L29 (L29p)"/>
    <property type="match status" value="1"/>
</dbReference>
<keyword evidence="3 4" id="KW-0687">Ribonucleoprotein</keyword>
<dbReference type="NCBIfam" id="TIGR00012">
    <property type="entry name" value="L29"/>
    <property type="match status" value="1"/>
</dbReference>
<dbReference type="InterPro" id="IPR018254">
    <property type="entry name" value="Ribosomal_uL29_CS"/>
</dbReference>
<dbReference type="Gene3D" id="1.10.287.310">
    <property type="match status" value="1"/>
</dbReference>
<evidence type="ECO:0000256" key="3">
    <source>
        <dbReference type="ARBA" id="ARBA00023274"/>
    </source>
</evidence>
<dbReference type="InterPro" id="IPR036049">
    <property type="entry name" value="Ribosomal_uL29_sf"/>
</dbReference>
<dbReference type="Pfam" id="PF00831">
    <property type="entry name" value="Ribosomal_L29"/>
    <property type="match status" value="1"/>
</dbReference>
<dbReference type="AlphaFoldDB" id="A0A0H4T297"/>
<gene>
    <name evidence="4" type="primary">rpl29</name>
</gene>
<dbReference type="EMBL" id="KT006977">
    <property type="protein sequence ID" value="AKQ01761.1"/>
    <property type="molecule type" value="Genomic_DNA"/>
</dbReference>
<dbReference type="GO" id="GO:0005840">
    <property type="term" value="C:ribosome"/>
    <property type="evidence" value="ECO:0007669"/>
    <property type="project" value="UniProtKB-KW"/>
</dbReference>
<dbReference type="GO" id="GO:0003735">
    <property type="term" value="F:structural constituent of ribosome"/>
    <property type="evidence" value="ECO:0007669"/>
    <property type="project" value="InterPro"/>
</dbReference>
<dbReference type="GO" id="GO:0006412">
    <property type="term" value="P:translation"/>
    <property type="evidence" value="ECO:0007669"/>
    <property type="project" value="UniProtKB-UniRule"/>
</dbReference>
<sequence length="75" mass="8059">MDAESRAKKLTELRDELMHERGVAAMGGAPPNPGKIRALRKNIARILTIQGEEERLGRGPAAASPAPEATGKEDR</sequence>
<dbReference type="PROSITE" id="PS00579">
    <property type="entry name" value="RIBOSOMAL_L29"/>
    <property type="match status" value="1"/>
</dbReference>
<dbReference type="InterPro" id="IPR001854">
    <property type="entry name" value="Ribosomal_uL29"/>
</dbReference>
<organism evidence="6">
    <name type="scientific">uncultured euryarchaeote Rifle_16ft_4_minimus_25120</name>
    <dbReference type="NCBI Taxonomy" id="1665191"/>
    <lineage>
        <taxon>Archaea</taxon>
        <taxon>Methanobacteriati</taxon>
        <taxon>Methanobacteriota</taxon>
        <taxon>environmental samples</taxon>
    </lineage>
</organism>
<evidence type="ECO:0000256" key="4">
    <source>
        <dbReference type="HAMAP-Rule" id="MF_00374"/>
    </source>
</evidence>
<dbReference type="CDD" id="cd00427">
    <property type="entry name" value="Ribosomal_L29_HIP"/>
    <property type="match status" value="1"/>
</dbReference>
<evidence type="ECO:0000256" key="2">
    <source>
        <dbReference type="ARBA" id="ARBA00022980"/>
    </source>
</evidence>
<evidence type="ECO:0000256" key="5">
    <source>
        <dbReference type="SAM" id="MobiDB-lite"/>
    </source>
</evidence>
<accession>A0A0H4T297</accession>
<dbReference type="GO" id="GO:1990904">
    <property type="term" value="C:ribonucleoprotein complex"/>
    <property type="evidence" value="ECO:0007669"/>
    <property type="project" value="UniProtKB-KW"/>
</dbReference>
<dbReference type="HAMAP" id="MF_00374">
    <property type="entry name" value="Ribosomal_uL29"/>
    <property type="match status" value="1"/>
</dbReference>
<comment type="similarity">
    <text evidence="1 4">Belongs to the universal ribosomal protein uL29 family.</text>
</comment>
<name>A0A0H4T297_9EURY</name>
<feature type="region of interest" description="Disordered" evidence="5">
    <location>
        <begin position="51"/>
        <end position="75"/>
    </location>
</feature>
<reference evidence="6" key="1">
    <citation type="journal article" date="2015" name="ISME J.">
        <title>Aquifer environment selects for microbial species cohorts in sediment and groundwater.</title>
        <authorList>
            <person name="Hug L.A."/>
            <person name="Thomas B.C."/>
            <person name="Brown C.T."/>
            <person name="Frischkorn K.R."/>
            <person name="Williams K.H."/>
            <person name="Tringe S.G."/>
            <person name="Banfield J.F."/>
        </authorList>
    </citation>
    <scope>NUCLEOTIDE SEQUENCE</scope>
</reference>
<evidence type="ECO:0000313" key="6">
    <source>
        <dbReference type="EMBL" id="AKQ01761.1"/>
    </source>
</evidence>
<evidence type="ECO:0000256" key="1">
    <source>
        <dbReference type="ARBA" id="ARBA00009254"/>
    </source>
</evidence>
<keyword evidence="2 4" id="KW-0689">Ribosomal protein</keyword>